<feature type="chain" id="PRO_5047002287" description="Lipoprotein" evidence="1">
    <location>
        <begin position="19"/>
        <end position="129"/>
    </location>
</feature>
<dbReference type="Proteomes" id="UP001500359">
    <property type="component" value="Unassembled WGS sequence"/>
</dbReference>
<evidence type="ECO:0008006" key="4">
    <source>
        <dbReference type="Google" id="ProtNLM"/>
    </source>
</evidence>
<dbReference type="SUPFAM" id="SSF50242">
    <property type="entry name" value="TIMP-like"/>
    <property type="match status" value="1"/>
</dbReference>
<evidence type="ECO:0000256" key="1">
    <source>
        <dbReference type="SAM" id="SignalP"/>
    </source>
</evidence>
<proteinExistence type="predicted"/>
<dbReference type="PROSITE" id="PS51257">
    <property type="entry name" value="PROKAR_LIPOPROTEIN"/>
    <property type="match status" value="1"/>
</dbReference>
<name>A0ABN1LUU1_9ALTE</name>
<gene>
    <name evidence="2" type="ORF">GCM10009114_37340</name>
</gene>
<dbReference type="EMBL" id="BAAAFD010000032">
    <property type="protein sequence ID" value="GAA0860435.1"/>
    <property type="molecule type" value="Genomic_DNA"/>
</dbReference>
<dbReference type="InterPro" id="IPR008993">
    <property type="entry name" value="TIMP-like_OB-fold"/>
</dbReference>
<reference evidence="2 3" key="1">
    <citation type="journal article" date="2019" name="Int. J. Syst. Evol. Microbiol.">
        <title>The Global Catalogue of Microorganisms (GCM) 10K type strain sequencing project: providing services to taxonomists for standard genome sequencing and annotation.</title>
        <authorList>
            <consortium name="The Broad Institute Genomics Platform"/>
            <consortium name="The Broad Institute Genome Sequencing Center for Infectious Disease"/>
            <person name="Wu L."/>
            <person name="Ma J."/>
        </authorList>
    </citation>
    <scope>NUCLEOTIDE SEQUENCE [LARGE SCALE GENOMIC DNA]</scope>
    <source>
        <strain evidence="2 3">JCM 15896</strain>
    </source>
</reference>
<comment type="caution">
    <text evidence="2">The sequence shown here is derived from an EMBL/GenBank/DDBJ whole genome shotgun (WGS) entry which is preliminary data.</text>
</comment>
<protein>
    <recommendedName>
        <fullName evidence="4">Lipoprotein</fullName>
    </recommendedName>
</protein>
<evidence type="ECO:0000313" key="2">
    <source>
        <dbReference type="EMBL" id="GAA0860435.1"/>
    </source>
</evidence>
<evidence type="ECO:0000313" key="3">
    <source>
        <dbReference type="Proteomes" id="UP001500359"/>
    </source>
</evidence>
<keyword evidence="3" id="KW-1185">Reference proteome</keyword>
<organism evidence="2 3">
    <name type="scientific">Aliiglaciecola litoralis</name>
    <dbReference type="NCBI Taxonomy" id="582857"/>
    <lineage>
        <taxon>Bacteria</taxon>
        <taxon>Pseudomonadati</taxon>
        <taxon>Pseudomonadota</taxon>
        <taxon>Gammaproteobacteria</taxon>
        <taxon>Alteromonadales</taxon>
        <taxon>Alteromonadaceae</taxon>
        <taxon>Aliiglaciecola</taxon>
    </lineage>
</organism>
<feature type="signal peptide" evidence="1">
    <location>
        <begin position="1"/>
        <end position="18"/>
    </location>
</feature>
<keyword evidence="1" id="KW-0732">Signal</keyword>
<dbReference type="RefSeq" id="WP_343862750.1">
    <property type="nucleotide sequence ID" value="NZ_BAAAFD010000032.1"/>
</dbReference>
<accession>A0ABN1LUU1</accession>
<dbReference type="Gene3D" id="2.40.50.120">
    <property type="match status" value="1"/>
</dbReference>
<sequence length="129" mass="14031">MKQLFLFLVFIFSSSSFACSCIKASIEDAFKNADYVYIGQIESAKRTGLTEVTNYLSITKGFKGARETDVLISEISEGTCASIAAVGYTYVVFGKNDALPKLHACSQTQMLFGGKQELVDKLSSLATNK</sequence>